<dbReference type="PROSITE" id="PS50097">
    <property type="entry name" value="BTB"/>
    <property type="match status" value="1"/>
</dbReference>
<accession>A0ABR3P6S6</accession>
<evidence type="ECO:0000313" key="3">
    <source>
        <dbReference type="EMBL" id="KAL1301756.1"/>
    </source>
</evidence>
<dbReference type="EMBL" id="JBFMKM010000013">
    <property type="protein sequence ID" value="KAL1301756.1"/>
    <property type="molecule type" value="Genomic_DNA"/>
</dbReference>
<dbReference type="RefSeq" id="XP_069198032.1">
    <property type="nucleotide sequence ID" value="XM_069345825.1"/>
</dbReference>
<feature type="compositionally biased region" description="Low complexity" evidence="1">
    <location>
        <begin position="271"/>
        <end position="283"/>
    </location>
</feature>
<gene>
    <name evidence="3" type="ORF">AAFC00_005955</name>
</gene>
<reference evidence="3 4" key="1">
    <citation type="submission" date="2024-07" db="EMBL/GenBank/DDBJ databases">
        <title>Draft sequence of the Neodothiora populina.</title>
        <authorList>
            <person name="Drown D.D."/>
            <person name="Schuette U.S."/>
            <person name="Buechlein A.B."/>
            <person name="Rusch D.R."/>
            <person name="Winton L.W."/>
            <person name="Adams G.A."/>
        </authorList>
    </citation>
    <scope>NUCLEOTIDE SEQUENCE [LARGE SCALE GENOMIC DNA]</scope>
    <source>
        <strain evidence="3 4">CPC 39397</strain>
    </source>
</reference>
<organism evidence="3 4">
    <name type="scientific">Neodothiora populina</name>
    <dbReference type="NCBI Taxonomy" id="2781224"/>
    <lineage>
        <taxon>Eukaryota</taxon>
        <taxon>Fungi</taxon>
        <taxon>Dikarya</taxon>
        <taxon>Ascomycota</taxon>
        <taxon>Pezizomycotina</taxon>
        <taxon>Dothideomycetes</taxon>
        <taxon>Dothideomycetidae</taxon>
        <taxon>Dothideales</taxon>
        <taxon>Dothioraceae</taxon>
        <taxon>Neodothiora</taxon>
    </lineage>
</organism>
<name>A0ABR3P6S6_9PEZI</name>
<feature type="domain" description="BTB" evidence="2">
    <location>
        <begin position="397"/>
        <end position="470"/>
    </location>
</feature>
<dbReference type="InterPro" id="IPR000210">
    <property type="entry name" value="BTB/POZ_dom"/>
</dbReference>
<evidence type="ECO:0000313" key="4">
    <source>
        <dbReference type="Proteomes" id="UP001562354"/>
    </source>
</evidence>
<feature type="region of interest" description="Disordered" evidence="1">
    <location>
        <begin position="1"/>
        <end position="171"/>
    </location>
</feature>
<dbReference type="InterPro" id="IPR011333">
    <property type="entry name" value="SKP1/BTB/POZ_sf"/>
</dbReference>
<comment type="caution">
    <text evidence="3">The sequence shown here is derived from an EMBL/GenBank/DDBJ whole genome shotgun (WGS) entry which is preliminary data.</text>
</comment>
<feature type="compositionally biased region" description="Polar residues" evidence="1">
    <location>
        <begin position="1"/>
        <end position="17"/>
    </location>
</feature>
<feature type="region of interest" description="Disordered" evidence="1">
    <location>
        <begin position="335"/>
        <end position="371"/>
    </location>
</feature>
<sequence length="715" mass="78261">MTSTNAHTAVASQQPAIRQTPRRLVPAIPRQLTRPRHSVHGSKERPLANVEQRPSPKRTTQNGVHVSGDAIKDQISSDAAEQSKDAHAGSVSDTPDSTVATPSARAPSPRSDQGRIQSEPSKPTSQPDQADKVRQVRHVKRVNPEKQVRQAKRALQTQPKESGQLPPPFIPARQYHSSSDISAANHLAKQSFALPHHSRPSADSLVFGGYRDSALVSLAAPSTPSAAMVPVPPPALPSHVANANARSPIAPFGQHAAHTSADMTGHYLFTPPQSSLSSHPSQQDWPRNSDFQPMGRPPLPIAHSNGVNSMSRTPSQASSAAPDALLSRYSHTGIVTPDSINHPRGANGFHDQGLLVQQPFHPPPPAPMQQAASGVEMNNFHDLRHFLLVHFGSYDFADYILDLPDNRSIPAHALLLARSPGLQDMMRYARRDANSRFWRISIHPDIYFKDADAFVSAVRYLYGGELVDASRMPPLQQVTTPAAQDALVARMNFALSYFAAGLALDVSDIHLAGANVAESLLCWYTLEPVLDYVLHARNRGSVAVRHIARSAIEYIVLNFPLDFTLDTSASQFASIPLLPEGPQFSDPATYRGERRQSHHRLKSIRFGDAPASQDIPTVTSLLSSVLFSLPFDLIEEMFMSYALIERLGSATVAQRLSNLVDEREKRRRSALLENGQFTIAGDGNSVTAQNMYWEEAVEPTDQYACGVKVTRRRVQ</sequence>
<feature type="region of interest" description="Disordered" evidence="1">
    <location>
        <begin position="264"/>
        <end position="322"/>
    </location>
</feature>
<dbReference type="GeneID" id="95979654"/>
<evidence type="ECO:0000256" key="1">
    <source>
        <dbReference type="SAM" id="MobiDB-lite"/>
    </source>
</evidence>
<proteinExistence type="predicted"/>
<evidence type="ECO:0000259" key="2">
    <source>
        <dbReference type="PROSITE" id="PS50097"/>
    </source>
</evidence>
<feature type="compositionally biased region" description="Polar residues" evidence="1">
    <location>
        <begin position="110"/>
        <end position="128"/>
    </location>
</feature>
<protein>
    <recommendedName>
        <fullName evidence="2">BTB domain-containing protein</fullName>
    </recommendedName>
</protein>
<feature type="compositionally biased region" description="Polar residues" evidence="1">
    <location>
        <begin position="305"/>
        <end position="319"/>
    </location>
</feature>
<dbReference type="CDD" id="cd18186">
    <property type="entry name" value="BTB_POZ_ZBTB_KLHL-like"/>
    <property type="match status" value="1"/>
</dbReference>
<feature type="compositionally biased region" description="Polar residues" evidence="1">
    <location>
        <begin position="91"/>
        <end position="101"/>
    </location>
</feature>
<dbReference type="Gene3D" id="3.30.710.10">
    <property type="entry name" value="Potassium Channel Kv1.1, Chain A"/>
    <property type="match status" value="1"/>
</dbReference>
<keyword evidence="4" id="KW-1185">Reference proteome</keyword>
<dbReference type="Proteomes" id="UP001562354">
    <property type="component" value="Unassembled WGS sequence"/>
</dbReference>